<feature type="transmembrane region" description="Helical" evidence="7">
    <location>
        <begin position="112"/>
        <end position="130"/>
    </location>
</feature>
<evidence type="ECO:0000256" key="5">
    <source>
        <dbReference type="ARBA" id="ARBA00023136"/>
    </source>
</evidence>
<evidence type="ECO:0000256" key="3">
    <source>
        <dbReference type="ARBA" id="ARBA00022692"/>
    </source>
</evidence>
<dbReference type="OrthoDB" id="6730379at2759"/>
<dbReference type="Pfam" id="PF07690">
    <property type="entry name" value="MFS_1"/>
    <property type="match status" value="1"/>
</dbReference>
<evidence type="ECO:0008006" key="10">
    <source>
        <dbReference type="Google" id="ProtNLM"/>
    </source>
</evidence>
<organism evidence="8 9">
    <name type="scientific">Aspergillus puulaauensis</name>
    <dbReference type="NCBI Taxonomy" id="1220207"/>
    <lineage>
        <taxon>Eukaryota</taxon>
        <taxon>Fungi</taxon>
        <taxon>Dikarya</taxon>
        <taxon>Ascomycota</taxon>
        <taxon>Pezizomycotina</taxon>
        <taxon>Eurotiomycetes</taxon>
        <taxon>Eurotiomycetidae</taxon>
        <taxon>Eurotiales</taxon>
        <taxon>Aspergillaceae</taxon>
        <taxon>Aspergillus</taxon>
    </lineage>
</organism>
<dbReference type="AlphaFoldDB" id="A0A7R7XQX5"/>
<keyword evidence="3 7" id="KW-0812">Transmembrane</keyword>
<evidence type="ECO:0000313" key="9">
    <source>
        <dbReference type="Proteomes" id="UP000654913"/>
    </source>
</evidence>
<dbReference type="RefSeq" id="XP_041557527.1">
    <property type="nucleotide sequence ID" value="XM_041704998.1"/>
</dbReference>
<dbReference type="Proteomes" id="UP000654913">
    <property type="component" value="Chromosome 5"/>
</dbReference>
<sequence length="537" mass="60435">MSSNTIAKDMSTTANSDGRGKEPPTNDSPRERDPVVVSQQDVDDTTYFYNTNKGNVRPLTPEIEGKIIRRNFWFLLGQTWWISFLIHLDKSSLSSASTMGIFNDVDMTKNEYNVLFTLFYVGYLIALWPGAWLSQRVGHKQFITASLFLWAVLIGVHPAVRTGRQLMAVRFLLGMTESQVVPSTAILHQAFFPPKKSPWVQLLWWTAGSLANVLLTMVAYKLLKDESAGVLASSISSWKWLHIMCAIITFAIFVPLVLFLPNSPVEAKWLSTEQKVHTIEIIRKTRAGITNSTFKWSQVRECFTDVKTWLFIFHMFFNELPSNTSAQVPLIIVGFGFTPAQSALFNVAKPLWGCVLLLVSAAMLYGTDLGTGYTCAISYLPCIIGGIIELSSPWSNKVALVVGTQISSFKPSYLLGLSWAGTTTTGHTKKICLMSSCVVAAAVANMISPEFWQSKYSPRYVLPWSFMTAFWIISPAMCLIIRFYLDRENRRRKQLLAEQGDESERDEVIDTGTEIVKVKDSDLDRTDRQNLEFVYPL</sequence>
<dbReference type="GO" id="GO:0016020">
    <property type="term" value="C:membrane"/>
    <property type="evidence" value="ECO:0007669"/>
    <property type="project" value="UniProtKB-SubCell"/>
</dbReference>
<feature type="transmembrane region" description="Helical" evidence="7">
    <location>
        <begin position="142"/>
        <end position="160"/>
    </location>
</feature>
<feature type="transmembrane region" description="Helical" evidence="7">
    <location>
        <begin position="202"/>
        <end position="220"/>
    </location>
</feature>
<feature type="compositionally biased region" description="Basic and acidic residues" evidence="6">
    <location>
        <begin position="18"/>
        <end position="34"/>
    </location>
</feature>
<dbReference type="GO" id="GO:0022857">
    <property type="term" value="F:transmembrane transporter activity"/>
    <property type="evidence" value="ECO:0007669"/>
    <property type="project" value="InterPro"/>
</dbReference>
<proteinExistence type="predicted"/>
<dbReference type="Gene3D" id="1.20.1250.20">
    <property type="entry name" value="MFS general substrate transporter like domains"/>
    <property type="match status" value="1"/>
</dbReference>
<comment type="subcellular location">
    <subcellularLocation>
        <location evidence="1">Membrane</location>
        <topology evidence="1">Multi-pass membrane protein</topology>
    </subcellularLocation>
</comment>
<feature type="transmembrane region" description="Helical" evidence="7">
    <location>
        <begin position="240"/>
        <end position="260"/>
    </location>
</feature>
<dbReference type="PANTHER" id="PTHR43791">
    <property type="entry name" value="PERMEASE-RELATED"/>
    <property type="match status" value="1"/>
</dbReference>
<dbReference type="InterPro" id="IPR036259">
    <property type="entry name" value="MFS_trans_sf"/>
</dbReference>
<evidence type="ECO:0000256" key="7">
    <source>
        <dbReference type="SAM" id="Phobius"/>
    </source>
</evidence>
<keyword evidence="2" id="KW-0813">Transport</keyword>
<dbReference type="PANTHER" id="PTHR43791:SF103">
    <property type="entry name" value="MAJOR FACILITATOR SUPERFAMILY (MFS) PROFILE DOMAIN-CONTAINING PROTEIN-RELATED"/>
    <property type="match status" value="1"/>
</dbReference>
<evidence type="ECO:0000256" key="4">
    <source>
        <dbReference type="ARBA" id="ARBA00022989"/>
    </source>
</evidence>
<dbReference type="SUPFAM" id="SSF103473">
    <property type="entry name" value="MFS general substrate transporter"/>
    <property type="match status" value="1"/>
</dbReference>
<keyword evidence="5 7" id="KW-0472">Membrane</keyword>
<feature type="compositionally biased region" description="Polar residues" evidence="6">
    <location>
        <begin position="1"/>
        <end position="16"/>
    </location>
</feature>
<dbReference type="InterPro" id="IPR011701">
    <property type="entry name" value="MFS"/>
</dbReference>
<accession>A0A7R7XQX5</accession>
<evidence type="ECO:0000313" key="8">
    <source>
        <dbReference type="EMBL" id="BCS25333.1"/>
    </source>
</evidence>
<dbReference type="EMBL" id="AP024447">
    <property type="protein sequence ID" value="BCS25333.1"/>
    <property type="molecule type" value="Genomic_DNA"/>
</dbReference>
<feature type="region of interest" description="Disordered" evidence="6">
    <location>
        <begin position="1"/>
        <end position="36"/>
    </location>
</feature>
<feature type="transmembrane region" description="Helical" evidence="7">
    <location>
        <begin position="373"/>
        <end position="392"/>
    </location>
</feature>
<reference evidence="8" key="1">
    <citation type="submission" date="2021-01" db="EMBL/GenBank/DDBJ databases">
        <authorList>
            <consortium name="Aspergillus puulaauensis MK2 genome sequencing consortium"/>
            <person name="Kazuki M."/>
            <person name="Futagami T."/>
        </authorList>
    </citation>
    <scope>NUCLEOTIDE SEQUENCE</scope>
    <source>
        <strain evidence="8">MK2</strain>
    </source>
</reference>
<feature type="transmembrane region" description="Helical" evidence="7">
    <location>
        <begin position="347"/>
        <end position="366"/>
    </location>
</feature>
<keyword evidence="4 7" id="KW-1133">Transmembrane helix</keyword>
<keyword evidence="9" id="KW-1185">Reference proteome</keyword>
<gene>
    <name evidence="8" type="ORF">APUU_50044A</name>
</gene>
<name>A0A7R7XQX5_9EURO</name>
<reference evidence="8" key="2">
    <citation type="submission" date="2021-02" db="EMBL/GenBank/DDBJ databases">
        <title>Aspergillus puulaauensis MK2 genome sequence.</title>
        <authorList>
            <person name="Futagami T."/>
            <person name="Mori K."/>
            <person name="Kadooka C."/>
            <person name="Tanaka T."/>
        </authorList>
    </citation>
    <scope>NUCLEOTIDE SEQUENCE</scope>
    <source>
        <strain evidence="8">MK2</strain>
    </source>
</reference>
<feature type="transmembrane region" description="Helical" evidence="7">
    <location>
        <begin position="431"/>
        <end position="452"/>
    </location>
</feature>
<dbReference type="KEGG" id="apuu:APUU_50044A"/>
<evidence type="ECO:0000256" key="1">
    <source>
        <dbReference type="ARBA" id="ARBA00004141"/>
    </source>
</evidence>
<protein>
    <recommendedName>
        <fullName evidence="10">Major facilitator superfamily domain-containing protein</fullName>
    </recommendedName>
</protein>
<evidence type="ECO:0000256" key="2">
    <source>
        <dbReference type="ARBA" id="ARBA00022448"/>
    </source>
</evidence>
<evidence type="ECO:0000256" key="6">
    <source>
        <dbReference type="SAM" id="MobiDB-lite"/>
    </source>
</evidence>
<feature type="transmembrane region" description="Helical" evidence="7">
    <location>
        <begin position="464"/>
        <end position="485"/>
    </location>
</feature>
<dbReference type="GeneID" id="64975338"/>